<accession>A0A6J4V5V3</accession>
<protein>
    <submittedName>
        <fullName evidence="6">Xylulose kinase</fullName>
        <ecNumber evidence="6">2.7.1.17</ecNumber>
    </submittedName>
</protein>
<dbReference type="Pfam" id="PF00370">
    <property type="entry name" value="FGGY_N"/>
    <property type="match status" value="1"/>
</dbReference>
<dbReference type="InterPro" id="IPR050406">
    <property type="entry name" value="FGGY_Carb_Kinase"/>
</dbReference>
<evidence type="ECO:0000259" key="4">
    <source>
        <dbReference type="Pfam" id="PF00370"/>
    </source>
</evidence>
<gene>
    <name evidence="6" type="ORF">AVDCRST_MAG88-2001</name>
</gene>
<dbReference type="InterPro" id="IPR018485">
    <property type="entry name" value="FGGY_C"/>
</dbReference>
<dbReference type="PANTHER" id="PTHR43095:SF5">
    <property type="entry name" value="XYLULOSE KINASE"/>
    <property type="match status" value="1"/>
</dbReference>
<comment type="similarity">
    <text evidence="1">Belongs to the FGGY kinase family.</text>
</comment>
<evidence type="ECO:0000256" key="2">
    <source>
        <dbReference type="ARBA" id="ARBA00022679"/>
    </source>
</evidence>
<feature type="domain" description="Carbohydrate kinase FGGY N-terminal" evidence="4">
    <location>
        <begin position="4"/>
        <end position="258"/>
    </location>
</feature>
<dbReference type="PIRSF" id="PIRSF000538">
    <property type="entry name" value="GlpK"/>
    <property type="match status" value="1"/>
</dbReference>
<dbReference type="InterPro" id="IPR043129">
    <property type="entry name" value="ATPase_NBD"/>
</dbReference>
<evidence type="ECO:0000313" key="6">
    <source>
        <dbReference type="EMBL" id="CAA9567219.1"/>
    </source>
</evidence>
<dbReference type="GO" id="GO:0004856">
    <property type="term" value="F:D-xylulokinase activity"/>
    <property type="evidence" value="ECO:0007669"/>
    <property type="project" value="UniProtKB-EC"/>
</dbReference>
<organism evidence="6">
    <name type="scientific">uncultured Thermomicrobiales bacterium</name>
    <dbReference type="NCBI Taxonomy" id="1645740"/>
    <lineage>
        <taxon>Bacteria</taxon>
        <taxon>Pseudomonadati</taxon>
        <taxon>Thermomicrobiota</taxon>
        <taxon>Thermomicrobia</taxon>
        <taxon>Thermomicrobiales</taxon>
        <taxon>environmental samples</taxon>
    </lineage>
</organism>
<proteinExistence type="inferred from homology"/>
<dbReference type="PANTHER" id="PTHR43095">
    <property type="entry name" value="SUGAR KINASE"/>
    <property type="match status" value="1"/>
</dbReference>
<dbReference type="CDD" id="cd07777">
    <property type="entry name" value="ASKHA_NBD_FGGY_SHK"/>
    <property type="match status" value="1"/>
</dbReference>
<dbReference type="EC" id="2.7.1.17" evidence="6"/>
<evidence type="ECO:0000256" key="3">
    <source>
        <dbReference type="ARBA" id="ARBA00022777"/>
    </source>
</evidence>
<dbReference type="AlphaFoldDB" id="A0A6J4V5V3"/>
<keyword evidence="3 6" id="KW-0418">Kinase</keyword>
<dbReference type="Pfam" id="PF02782">
    <property type="entry name" value="FGGY_C"/>
    <property type="match status" value="1"/>
</dbReference>
<dbReference type="EMBL" id="CADCWM010000534">
    <property type="protein sequence ID" value="CAA9567219.1"/>
    <property type="molecule type" value="Genomic_DNA"/>
</dbReference>
<dbReference type="InterPro" id="IPR000577">
    <property type="entry name" value="Carb_kinase_FGGY"/>
</dbReference>
<evidence type="ECO:0000259" key="5">
    <source>
        <dbReference type="Pfam" id="PF02782"/>
    </source>
</evidence>
<name>A0A6J4V5V3_9BACT</name>
<feature type="domain" description="Carbohydrate kinase FGGY C-terminal" evidence="5">
    <location>
        <begin position="316"/>
        <end position="461"/>
    </location>
</feature>
<dbReference type="SUPFAM" id="SSF53067">
    <property type="entry name" value="Actin-like ATPase domain"/>
    <property type="match status" value="2"/>
</dbReference>
<sequence length="475" mass="48857">MGFYLGIDAGTTKVAAVVVDATTGRAVALESAPEPGPLPAPVGRSEWDAEALVDRALRTARVALATSGRAREVAAIAVTGQQHGMVLLSAGSGSAGRPLTPLIGWQDRRCDEPAGGFPSTIAWMRHLLAGVATARTGCPLASGFLGATLFWLAHQGRLPDRPSLATFLPDFIVARLCEQPPVTDPTNAAGSGVFDAVARGWHTEMLDALDIPVALLPPVRPTGAVAGRLAATAAAALGLPPGTPVFNALGDNQASFFGSVGGSTDDLLVNVGTGGQVSAIVERFVRGDLLETRPYLGEVYLLVGAGVGGGRSYALLRDFIGQVGRECFGVEAADDLYPTLNALAATIPPGSDGLRCDPRFGGNRFNPDQRGGVTAIDGSNFTPGHLARATLEGLAATFHTLYGNMLTAGLTPRRRLVGSGNGIRRNPLLVELLGSSFAMPLVNPRQVEEAAHGAAMLAAVGAGELSLDAATVRIG</sequence>
<dbReference type="InterPro" id="IPR018484">
    <property type="entry name" value="FGGY_N"/>
</dbReference>
<keyword evidence="2 6" id="KW-0808">Transferase</keyword>
<evidence type="ECO:0000256" key="1">
    <source>
        <dbReference type="ARBA" id="ARBA00009156"/>
    </source>
</evidence>
<reference evidence="6" key="1">
    <citation type="submission" date="2020-02" db="EMBL/GenBank/DDBJ databases">
        <authorList>
            <person name="Meier V. D."/>
        </authorList>
    </citation>
    <scope>NUCLEOTIDE SEQUENCE</scope>
    <source>
        <strain evidence="6">AVDCRST_MAG88</strain>
    </source>
</reference>
<dbReference type="Gene3D" id="3.30.420.40">
    <property type="match status" value="2"/>
</dbReference>